<dbReference type="AlphaFoldDB" id="A0A9Q3AH97"/>
<proteinExistence type="predicted"/>
<sequence>MGIDTTELLRVIEAAKDGCARLGIALDTEIICARYNAHCESEGLEYSYDIREMQTTLADLVRLADPSGPLDGSISYVNGEIFKVAIVARGPRLS</sequence>
<dbReference type="RefSeq" id="WP_217978186.1">
    <property type="nucleotide sequence ID" value="NZ_JAHTBI010000114.1"/>
</dbReference>
<reference evidence="1" key="1">
    <citation type="journal article" date="2022" name="Int. J. Syst. Evol. Microbiol.">
        <title>Pseudomonas aegrilactucae sp. nov. and Pseudomonas morbosilactucae sp. nov., pathogens causing bacterial rot of lettuce in Japan.</title>
        <authorList>
            <person name="Sawada H."/>
            <person name="Fujikawa T."/>
            <person name="Satou M."/>
        </authorList>
    </citation>
    <scope>NUCLEOTIDE SEQUENCE</scope>
    <source>
        <strain evidence="1">MAFF 301350</strain>
    </source>
</reference>
<dbReference type="Proteomes" id="UP001106592">
    <property type="component" value="Unassembled WGS sequence"/>
</dbReference>
<reference evidence="1" key="2">
    <citation type="journal article" date="2023" name="Plant Pathol.">
        <title>Dismantling and reorganizing Pseudomonas marginalis sensu#lato.</title>
        <authorList>
            <person name="Sawada H."/>
            <person name="Fujikawa T."/>
            <person name="Satou M."/>
        </authorList>
    </citation>
    <scope>NUCLEOTIDE SEQUENCE</scope>
    <source>
        <strain evidence="1">MAFF 301350</strain>
    </source>
</reference>
<comment type="caution">
    <text evidence="1">The sequence shown here is derived from an EMBL/GenBank/DDBJ whole genome shotgun (WGS) entry which is preliminary data.</text>
</comment>
<protein>
    <submittedName>
        <fullName evidence="1">Uncharacterized protein</fullName>
    </submittedName>
</protein>
<accession>A0A9Q3AH97</accession>
<gene>
    <name evidence="1" type="ORF">KUO17_24700</name>
</gene>
<evidence type="ECO:0000313" key="2">
    <source>
        <dbReference type="Proteomes" id="UP001106592"/>
    </source>
</evidence>
<name>A0A9Q3AH97_9PSED</name>
<keyword evidence="2" id="KW-1185">Reference proteome</keyword>
<dbReference type="EMBL" id="JAHTBI010000114">
    <property type="protein sequence ID" value="MBV6290180.1"/>
    <property type="molecule type" value="Genomic_DNA"/>
</dbReference>
<evidence type="ECO:0000313" key="1">
    <source>
        <dbReference type="EMBL" id="MBV6290180.1"/>
    </source>
</evidence>
<organism evidence="1 2">
    <name type="scientific">Pseudomonas aegrilactucae</name>
    <dbReference type="NCBI Taxonomy" id="2854028"/>
    <lineage>
        <taxon>Bacteria</taxon>
        <taxon>Pseudomonadati</taxon>
        <taxon>Pseudomonadota</taxon>
        <taxon>Gammaproteobacteria</taxon>
        <taxon>Pseudomonadales</taxon>
        <taxon>Pseudomonadaceae</taxon>
        <taxon>Pseudomonas</taxon>
    </lineage>
</organism>